<keyword evidence="2" id="KW-1003">Cell membrane</keyword>
<keyword evidence="4" id="KW-0378">Hydrolase</keyword>
<dbReference type="OrthoDB" id="311592at2"/>
<feature type="transmembrane region" description="Helical" evidence="7">
    <location>
        <begin position="111"/>
        <end position="131"/>
    </location>
</feature>
<dbReference type="GO" id="GO:0071555">
    <property type="term" value="P:cell wall organization"/>
    <property type="evidence" value="ECO:0007669"/>
    <property type="project" value="InterPro"/>
</dbReference>
<dbReference type="Gene3D" id="3.60.40.10">
    <property type="entry name" value="PPM-type phosphatase domain"/>
    <property type="match status" value="1"/>
</dbReference>
<dbReference type="GO" id="GO:0000155">
    <property type="term" value="F:phosphorelay sensor kinase activity"/>
    <property type="evidence" value="ECO:0007669"/>
    <property type="project" value="InterPro"/>
</dbReference>
<evidence type="ECO:0000313" key="9">
    <source>
        <dbReference type="EMBL" id="SMD05380.1"/>
    </source>
</evidence>
<comment type="subcellular location">
    <subcellularLocation>
        <location evidence="1">Cell membrane</location>
        <topology evidence="1">Multi-pass membrane protein</topology>
    </subcellularLocation>
</comment>
<name>A0A1W2E6H2_9FIRM</name>
<feature type="transmembrane region" description="Helical" evidence="7">
    <location>
        <begin position="177"/>
        <end position="194"/>
    </location>
</feature>
<accession>A0A1W2E6H2</accession>
<dbReference type="Pfam" id="PF07228">
    <property type="entry name" value="SpoIIE"/>
    <property type="match status" value="1"/>
</dbReference>
<dbReference type="InterPro" id="IPR001932">
    <property type="entry name" value="PPM-type_phosphatase-like_dom"/>
</dbReference>
<feature type="domain" description="PPM-type phosphatase" evidence="8">
    <location>
        <begin position="237"/>
        <end position="452"/>
    </location>
</feature>
<keyword evidence="3 7" id="KW-0812">Transmembrane</keyword>
<evidence type="ECO:0000256" key="3">
    <source>
        <dbReference type="ARBA" id="ARBA00022692"/>
    </source>
</evidence>
<dbReference type="EMBL" id="FWXI01000021">
    <property type="protein sequence ID" value="SMD05380.1"/>
    <property type="molecule type" value="Genomic_DNA"/>
</dbReference>
<evidence type="ECO:0000256" key="1">
    <source>
        <dbReference type="ARBA" id="ARBA00004651"/>
    </source>
</evidence>
<keyword evidence="5 7" id="KW-1133">Transmembrane helix</keyword>
<dbReference type="InterPro" id="IPR011620">
    <property type="entry name" value="Sig_transdc_His_kinase_LytS_TM"/>
</dbReference>
<organism evidence="9 10">
    <name type="scientific">Sporomusa malonica</name>
    <dbReference type="NCBI Taxonomy" id="112901"/>
    <lineage>
        <taxon>Bacteria</taxon>
        <taxon>Bacillati</taxon>
        <taxon>Bacillota</taxon>
        <taxon>Negativicutes</taxon>
        <taxon>Selenomonadales</taxon>
        <taxon>Sporomusaceae</taxon>
        <taxon>Sporomusa</taxon>
    </lineage>
</organism>
<feature type="transmembrane region" description="Helical" evidence="7">
    <location>
        <begin position="143"/>
        <end position="165"/>
    </location>
</feature>
<dbReference type="RefSeq" id="WP_084577612.1">
    <property type="nucleotide sequence ID" value="NZ_CP155572.1"/>
</dbReference>
<dbReference type="SUPFAM" id="SSF81606">
    <property type="entry name" value="PP2C-like"/>
    <property type="match status" value="1"/>
</dbReference>
<evidence type="ECO:0000256" key="6">
    <source>
        <dbReference type="ARBA" id="ARBA00023136"/>
    </source>
</evidence>
<dbReference type="InterPro" id="IPR052016">
    <property type="entry name" value="Bact_Sigma-Reg"/>
</dbReference>
<dbReference type="AlphaFoldDB" id="A0A1W2E6H2"/>
<reference evidence="9 10" key="1">
    <citation type="submission" date="2017-04" db="EMBL/GenBank/DDBJ databases">
        <authorList>
            <person name="Afonso C.L."/>
            <person name="Miller P.J."/>
            <person name="Scott M.A."/>
            <person name="Spackman E."/>
            <person name="Goraichik I."/>
            <person name="Dimitrov K.M."/>
            <person name="Suarez D.L."/>
            <person name="Swayne D.E."/>
        </authorList>
    </citation>
    <scope>NUCLEOTIDE SEQUENCE [LARGE SCALE GENOMIC DNA]</scope>
    <source>
        <strain evidence="9 10">DSM 5090</strain>
    </source>
</reference>
<dbReference type="PANTHER" id="PTHR43156:SF2">
    <property type="entry name" value="STAGE II SPORULATION PROTEIN E"/>
    <property type="match status" value="1"/>
</dbReference>
<dbReference type="PROSITE" id="PS51746">
    <property type="entry name" value="PPM_2"/>
    <property type="match status" value="1"/>
</dbReference>
<dbReference type="SMART" id="SM00331">
    <property type="entry name" value="PP2C_SIG"/>
    <property type="match status" value="1"/>
</dbReference>
<sequence length="462" mass="50336">MQNTIDTLTMSVINTACVMMVIAYLVIRTGTNLDMLEKTARKKDIAILIVLFGFFSIYAGINAIPVNIGLVSLRHSGPIIGGLVGGPVVGLGAGLIGAADRLFQGGLIGSWKSAVLALVLAGVFSGIYSKYRQKDGVVGVKEAVVFTVVYELFAAGLTFIFAPSIEAAFILEKQVRLPLIIGNMVAVSIFFFFVKNMIEERRNKNIKEQIEHELTVARTIQMSMVPKVFPVPPDVQELEVFAILESAKEVGGDLYDFFYIDDDHFCFVIGDVSGKGVPASLFMAVTKTLIQAKAGVGISSADILYHTNNELCRGNDETMFVTLFCGILDIRTGEVEFSNAGHNKPYLYRKNGLVQMLNPQRGIALGIMEDFSFSNEKIHLSPSDAIIIYTDGVTEAMDNNNEMFSEERLENTITKVGNAAAKEITQSIVTEVKAFANGAPQSDDITILVLRYFGSGGDMENE</sequence>
<evidence type="ECO:0000256" key="7">
    <source>
        <dbReference type="SAM" id="Phobius"/>
    </source>
</evidence>
<dbReference type="STRING" id="112901.SAMN04488500_12145"/>
<dbReference type="InterPro" id="IPR036457">
    <property type="entry name" value="PPM-type-like_dom_sf"/>
</dbReference>
<feature type="transmembrane region" description="Helical" evidence="7">
    <location>
        <begin position="7"/>
        <end position="27"/>
    </location>
</feature>
<dbReference type="PANTHER" id="PTHR43156">
    <property type="entry name" value="STAGE II SPORULATION PROTEIN E-RELATED"/>
    <property type="match status" value="1"/>
</dbReference>
<evidence type="ECO:0000313" key="10">
    <source>
        <dbReference type="Proteomes" id="UP000192738"/>
    </source>
</evidence>
<evidence type="ECO:0000256" key="2">
    <source>
        <dbReference type="ARBA" id="ARBA00022475"/>
    </source>
</evidence>
<dbReference type="GO" id="GO:0005886">
    <property type="term" value="C:plasma membrane"/>
    <property type="evidence" value="ECO:0007669"/>
    <property type="project" value="UniProtKB-SubCell"/>
</dbReference>
<proteinExistence type="predicted"/>
<protein>
    <submittedName>
        <fullName evidence="9">Sigma-B regulation protein RsbU (Phosphoserine phosphatase)</fullName>
    </submittedName>
</protein>
<dbReference type="Pfam" id="PF07694">
    <property type="entry name" value="5TM-5TMR_LYT"/>
    <property type="match status" value="1"/>
</dbReference>
<keyword evidence="10" id="KW-1185">Reference proteome</keyword>
<dbReference type="GO" id="GO:0016791">
    <property type="term" value="F:phosphatase activity"/>
    <property type="evidence" value="ECO:0007669"/>
    <property type="project" value="TreeGrafter"/>
</dbReference>
<gene>
    <name evidence="9" type="ORF">SAMN04488500_12145</name>
</gene>
<evidence type="ECO:0000256" key="5">
    <source>
        <dbReference type="ARBA" id="ARBA00022989"/>
    </source>
</evidence>
<evidence type="ECO:0000259" key="8">
    <source>
        <dbReference type="PROSITE" id="PS51746"/>
    </source>
</evidence>
<dbReference type="Proteomes" id="UP000192738">
    <property type="component" value="Unassembled WGS sequence"/>
</dbReference>
<feature type="transmembrane region" description="Helical" evidence="7">
    <location>
        <begin position="80"/>
        <end position="99"/>
    </location>
</feature>
<keyword evidence="6 7" id="KW-0472">Membrane</keyword>
<evidence type="ECO:0000256" key="4">
    <source>
        <dbReference type="ARBA" id="ARBA00022801"/>
    </source>
</evidence>
<feature type="transmembrane region" description="Helical" evidence="7">
    <location>
        <begin position="47"/>
        <end position="68"/>
    </location>
</feature>